<sequence>PEEMVHYGDTKAAQIALARGIAESIPASGVTVNSLLPGPTESEGVSTLIGKIAKEKSVSVEQVESDFIRDARPSSLNKRLAKVEEVAAMATYLCSEQASATNGSPVRVDGGVVKSAY</sequence>
<dbReference type="RefSeq" id="WP_121625946.1">
    <property type="nucleotide sequence ID" value="NZ_RCTF01000056.1"/>
</dbReference>
<dbReference type="SUPFAM" id="SSF51735">
    <property type="entry name" value="NAD(P)-binding Rossmann-fold domains"/>
    <property type="match status" value="1"/>
</dbReference>
<reference evidence="2 3" key="1">
    <citation type="submission" date="2018-10" db="EMBL/GenBank/DDBJ databases">
        <title>Xanthobacter tagetidis genome sequencing and assembly.</title>
        <authorList>
            <person name="Maclea K.S."/>
            <person name="Goen A.E."/>
            <person name="Fatima S.A."/>
        </authorList>
    </citation>
    <scope>NUCLEOTIDE SEQUENCE [LARGE SCALE GENOMIC DNA]</scope>
    <source>
        <strain evidence="2 3">ATCC 700314</strain>
    </source>
</reference>
<protein>
    <submittedName>
        <fullName evidence="2">SDR family oxidoreductase</fullName>
    </submittedName>
</protein>
<dbReference type="EMBL" id="RCTF01000056">
    <property type="protein sequence ID" value="RLP69464.1"/>
    <property type="molecule type" value="Genomic_DNA"/>
</dbReference>
<dbReference type="PANTHER" id="PTHR42879:SF2">
    <property type="entry name" value="3-OXOACYL-[ACYL-CARRIER-PROTEIN] REDUCTASE FABG"/>
    <property type="match status" value="1"/>
</dbReference>
<dbReference type="Proteomes" id="UP000269692">
    <property type="component" value="Unassembled WGS sequence"/>
</dbReference>
<evidence type="ECO:0000313" key="2">
    <source>
        <dbReference type="EMBL" id="RLP69464.1"/>
    </source>
</evidence>
<dbReference type="AlphaFoldDB" id="A0A3L6ZNH0"/>
<name>A0A3L6ZNH0_9HYPH</name>
<accession>A0A3L6ZNH0</accession>
<gene>
    <name evidence="2" type="ORF">D9R14_22710</name>
</gene>
<dbReference type="Gene3D" id="3.40.50.720">
    <property type="entry name" value="NAD(P)-binding Rossmann-like Domain"/>
    <property type="match status" value="1"/>
</dbReference>
<proteinExistence type="inferred from homology"/>
<comment type="caution">
    <text evidence="2">The sequence shown here is derived from an EMBL/GenBank/DDBJ whole genome shotgun (WGS) entry which is preliminary data.</text>
</comment>
<feature type="non-terminal residue" evidence="2">
    <location>
        <position position="1"/>
    </location>
</feature>
<dbReference type="Pfam" id="PF13561">
    <property type="entry name" value="adh_short_C2"/>
    <property type="match status" value="1"/>
</dbReference>
<organism evidence="2 3">
    <name type="scientific">Xanthobacter tagetidis</name>
    <dbReference type="NCBI Taxonomy" id="60216"/>
    <lineage>
        <taxon>Bacteria</taxon>
        <taxon>Pseudomonadati</taxon>
        <taxon>Pseudomonadota</taxon>
        <taxon>Alphaproteobacteria</taxon>
        <taxon>Hyphomicrobiales</taxon>
        <taxon>Xanthobacteraceae</taxon>
        <taxon>Xanthobacter</taxon>
    </lineage>
</organism>
<dbReference type="InterPro" id="IPR036291">
    <property type="entry name" value="NAD(P)-bd_dom_sf"/>
</dbReference>
<evidence type="ECO:0000256" key="1">
    <source>
        <dbReference type="ARBA" id="ARBA00006484"/>
    </source>
</evidence>
<dbReference type="OrthoDB" id="9793325at2"/>
<dbReference type="InterPro" id="IPR050259">
    <property type="entry name" value="SDR"/>
</dbReference>
<dbReference type="InterPro" id="IPR002347">
    <property type="entry name" value="SDR_fam"/>
</dbReference>
<dbReference type="PRINTS" id="PR00081">
    <property type="entry name" value="GDHRDH"/>
</dbReference>
<dbReference type="PANTHER" id="PTHR42879">
    <property type="entry name" value="3-OXOACYL-(ACYL-CARRIER-PROTEIN) REDUCTASE"/>
    <property type="match status" value="1"/>
</dbReference>
<keyword evidence="3" id="KW-1185">Reference proteome</keyword>
<comment type="similarity">
    <text evidence="1">Belongs to the short-chain dehydrogenases/reductases (SDR) family.</text>
</comment>
<evidence type="ECO:0000313" key="3">
    <source>
        <dbReference type="Proteomes" id="UP000269692"/>
    </source>
</evidence>